<proteinExistence type="inferred from homology"/>
<comment type="subunit">
    <text evidence="4">Part of the 50S ribosomal subunit.</text>
</comment>
<name>A0A7J3ZLB5_9CREN</name>
<evidence type="ECO:0000256" key="1">
    <source>
        <dbReference type="ARBA" id="ARBA00006227"/>
    </source>
</evidence>
<dbReference type="NCBIfam" id="NF005004">
    <property type="entry name" value="PRK06394.1"/>
    <property type="match status" value="1"/>
</dbReference>
<dbReference type="AlphaFoldDB" id="A0A7J3ZLB5"/>
<comment type="caution">
    <text evidence="6">The sequence shown here is derived from an EMBL/GenBank/DDBJ whole genome shotgun (WGS) entry which is preliminary data.</text>
</comment>
<dbReference type="InterPro" id="IPR005822">
    <property type="entry name" value="Ribosomal_uL13"/>
</dbReference>
<dbReference type="GO" id="GO:0003735">
    <property type="term" value="F:structural constituent of ribosome"/>
    <property type="evidence" value="ECO:0007669"/>
    <property type="project" value="UniProtKB-UniRule"/>
</dbReference>
<dbReference type="GO" id="GO:0006412">
    <property type="term" value="P:translation"/>
    <property type="evidence" value="ECO:0007669"/>
    <property type="project" value="UniProtKB-UniRule"/>
</dbReference>
<comment type="similarity">
    <text evidence="1 4 5">Belongs to the universal ribosomal protein uL13 family.</text>
</comment>
<dbReference type="GO" id="GO:0003729">
    <property type="term" value="F:mRNA binding"/>
    <property type="evidence" value="ECO:0007669"/>
    <property type="project" value="TreeGrafter"/>
</dbReference>
<dbReference type="CDD" id="cd00392">
    <property type="entry name" value="Ribosomal_L13"/>
    <property type="match status" value="1"/>
</dbReference>
<accession>A0A7J3ZLB5</accession>
<dbReference type="PIRSF" id="PIRSF002181">
    <property type="entry name" value="Ribosomal_L13"/>
    <property type="match status" value="1"/>
</dbReference>
<dbReference type="GO" id="GO:0022625">
    <property type="term" value="C:cytosolic large ribosomal subunit"/>
    <property type="evidence" value="ECO:0007669"/>
    <property type="project" value="UniProtKB-UniRule"/>
</dbReference>
<keyword evidence="3 4" id="KW-0687">Ribonucleoprotein</keyword>
<dbReference type="InterPro" id="IPR005755">
    <property type="entry name" value="Ribosomal_uL13_euk/arc"/>
</dbReference>
<dbReference type="InterPro" id="IPR005823">
    <property type="entry name" value="Ribosomal_uL13_bac-type"/>
</dbReference>
<dbReference type="PANTHER" id="PTHR11545:SF3">
    <property type="entry name" value="LARGE RIBOSOMAL SUBUNIT PROTEIN UL13"/>
    <property type="match status" value="1"/>
</dbReference>
<dbReference type="EMBL" id="DRZC01000076">
    <property type="protein sequence ID" value="HHQ80906.1"/>
    <property type="molecule type" value="Genomic_DNA"/>
</dbReference>
<dbReference type="Gene3D" id="3.90.1180.10">
    <property type="entry name" value="Ribosomal protein L13"/>
    <property type="match status" value="1"/>
</dbReference>
<gene>
    <name evidence="4" type="primary">rpl13</name>
    <name evidence="6" type="ORF">ENM78_05605</name>
</gene>
<evidence type="ECO:0000256" key="2">
    <source>
        <dbReference type="ARBA" id="ARBA00022980"/>
    </source>
</evidence>
<organism evidence="6">
    <name type="scientific">Fervidicoccus fontis</name>
    <dbReference type="NCBI Taxonomy" id="683846"/>
    <lineage>
        <taxon>Archaea</taxon>
        <taxon>Thermoproteota</taxon>
        <taxon>Thermoprotei</taxon>
        <taxon>Fervidicoccales</taxon>
        <taxon>Fervidicoccaceae</taxon>
        <taxon>Fervidicoccus</taxon>
    </lineage>
</organism>
<dbReference type="Pfam" id="PF00572">
    <property type="entry name" value="Ribosomal_L13"/>
    <property type="match status" value="1"/>
</dbReference>
<sequence length="152" mass="16971">MSVSEGKTLIVDAEGQILGRMASRIAKLLLQGYKVVVVNAEKAVLSGDPQMVIGGYSKMFSVRNYRNLEKQGIRRERSPQRLVKSAIKGMLPYKKPKGRGALKNLRVYVGVPEEFKGREKIRFPEADASKLKCKSILVGQLARQLGWRVLEA</sequence>
<evidence type="ECO:0000256" key="3">
    <source>
        <dbReference type="ARBA" id="ARBA00023274"/>
    </source>
</evidence>
<evidence type="ECO:0000256" key="4">
    <source>
        <dbReference type="HAMAP-Rule" id="MF_01366"/>
    </source>
</evidence>
<dbReference type="SUPFAM" id="SSF52161">
    <property type="entry name" value="Ribosomal protein L13"/>
    <property type="match status" value="1"/>
</dbReference>
<dbReference type="HAMAP" id="MF_01366">
    <property type="entry name" value="Ribosomal_uL13"/>
    <property type="match status" value="1"/>
</dbReference>
<reference evidence="6" key="1">
    <citation type="journal article" date="2020" name="mSystems">
        <title>Genome- and Community-Level Interaction Insights into Carbon Utilization and Element Cycling Functions of Hydrothermarchaeota in Hydrothermal Sediment.</title>
        <authorList>
            <person name="Zhou Z."/>
            <person name="Liu Y."/>
            <person name="Xu W."/>
            <person name="Pan J."/>
            <person name="Luo Z.H."/>
            <person name="Li M."/>
        </authorList>
    </citation>
    <scope>NUCLEOTIDE SEQUENCE [LARGE SCALE GENOMIC DNA]</scope>
    <source>
        <strain evidence="6">SpSt-1116</strain>
    </source>
</reference>
<evidence type="ECO:0000313" key="6">
    <source>
        <dbReference type="EMBL" id="HHQ80906.1"/>
    </source>
</evidence>
<comment type="function">
    <text evidence="4">This protein is one of the early assembly proteins of the 50S ribosomal subunit, although it is not seen to bind rRNA by itself. It is important during the early stages of 50S assembly.</text>
</comment>
<dbReference type="PANTHER" id="PTHR11545">
    <property type="entry name" value="RIBOSOMAL PROTEIN L13"/>
    <property type="match status" value="1"/>
</dbReference>
<dbReference type="NCBIfam" id="TIGR01077">
    <property type="entry name" value="L13_A_E"/>
    <property type="match status" value="1"/>
</dbReference>
<protein>
    <recommendedName>
        <fullName evidence="4">Large ribosomal subunit protein uL13</fullName>
    </recommendedName>
</protein>
<dbReference type="InterPro" id="IPR023563">
    <property type="entry name" value="Ribosomal_uL13_CS"/>
</dbReference>
<dbReference type="PROSITE" id="PS00783">
    <property type="entry name" value="RIBOSOMAL_L13"/>
    <property type="match status" value="1"/>
</dbReference>
<dbReference type="GO" id="GO:0017148">
    <property type="term" value="P:negative regulation of translation"/>
    <property type="evidence" value="ECO:0007669"/>
    <property type="project" value="TreeGrafter"/>
</dbReference>
<evidence type="ECO:0000256" key="5">
    <source>
        <dbReference type="RuleBase" id="RU003877"/>
    </source>
</evidence>
<dbReference type="InterPro" id="IPR036899">
    <property type="entry name" value="Ribosomal_uL13_sf"/>
</dbReference>
<keyword evidence="2 4" id="KW-0689">Ribosomal protein</keyword>